<evidence type="ECO:0000256" key="8">
    <source>
        <dbReference type="ARBA" id="ARBA00023136"/>
    </source>
</evidence>
<keyword evidence="5" id="KW-0598">Phosphotransferase system</keyword>
<evidence type="ECO:0000256" key="3">
    <source>
        <dbReference type="ARBA" id="ARBA00022475"/>
    </source>
</evidence>
<organism evidence="10 11">
    <name type="scientific">Enterococcus faecium</name>
    <name type="common">Streptococcus faecium</name>
    <dbReference type="NCBI Taxonomy" id="1352"/>
    <lineage>
        <taxon>Bacteria</taxon>
        <taxon>Bacillati</taxon>
        <taxon>Bacillota</taxon>
        <taxon>Bacilli</taxon>
        <taxon>Lactobacillales</taxon>
        <taxon>Enterococcaceae</taxon>
        <taxon>Enterococcus</taxon>
    </lineage>
</organism>
<feature type="domain" description="Phosphotransferase system EIIC" evidence="9">
    <location>
        <begin position="5"/>
        <end position="52"/>
    </location>
</feature>
<dbReference type="GO" id="GO:0005886">
    <property type="term" value="C:plasma membrane"/>
    <property type="evidence" value="ECO:0007669"/>
    <property type="project" value="UniProtKB-SubCell"/>
</dbReference>
<protein>
    <submittedName>
        <fullName evidence="10">PTS transporter subunit EIIC</fullName>
    </submittedName>
</protein>
<evidence type="ECO:0000256" key="7">
    <source>
        <dbReference type="ARBA" id="ARBA00022989"/>
    </source>
</evidence>
<dbReference type="Proteomes" id="UP001260956">
    <property type="component" value="Unassembled WGS sequence"/>
</dbReference>
<dbReference type="RefSeq" id="WP_311797903.1">
    <property type="nucleotide sequence ID" value="NZ_JARPTH010000150.1"/>
</dbReference>
<proteinExistence type="predicted"/>
<name>A0AAW8RRU2_ENTFC</name>
<evidence type="ECO:0000256" key="6">
    <source>
        <dbReference type="ARBA" id="ARBA00022692"/>
    </source>
</evidence>
<accession>A0AAW8RRU2</accession>
<dbReference type="PANTHER" id="PTHR30009">
    <property type="entry name" value="CYTOCHROME C-TYPE SYNTHESIS PROTEIN AND PTS TRANSMEMBRANE COMPONENT"/>
    <property type="match status" value="1"/>
</dbReference>
<evidence type="ECO:0000256" key="4">
    <source>
        <dbReference type="ARBA" id="ARBA00022597"/>
    </source>
</evidence>
<dbReference type="GO" id="GO:0009401">
    <property type="term" value="P:phosphoenolpyruvate-dependent sugar phosphotransferase system"/>
    <property type="evidence" value="ECO:0007669"/>
    <property type="project" value="UniProtKB-KW"/>
</dbReference>
<evidence type="ECO:0000313" key="11">
    <source>
        <dbReference type="Proteomes" id="UP001260956"/>
    </source>
</evidence>
<feature type="non-terminal residue" evidence="10">
    <location>
        <position position="1"/>
    </location>
</feature>
<evidence type="ECO:0000259" key="9">
    <source>
        <dbReference type="Pfam" id="PF02378"/>
    </source>
</evidence>
<keyword evidence="8" id="KW-0472">Membrane</keyword>
<evidence type="ECO:0000256" key="2">
    <source>
        <dbReference type="ARBA" id="ARBA00022448"/>
    </source>
</evidence>
<feature type="non-terminal residue" evidence="10">
    <location>
        <position position="70"/>
    </location>
</feature>
<keyword evidence="7" id="KW-1133">Transmembrane helix</keyword>
<dbReference type="GO" id="GO:0090563">
    <property type="term" value="F:protein-phosphocysteine-sugar phosphotransferase activity"/>
    <property type="evidence" value="ECO:0007669"/>
    <property type="project" value="TreeGrafter"/>
</dbReference>
<sequence length="70" mass="7455">AQMGSLGTFLYGFLLRLTGAVGLHHTIYPLFWYTSLGGTETVAGSTIAGAQNIFFAQLADPNHTGLFTYG</sequence>
<keyword evidence="2" id="KW-0813">Transport</keyword>
<dbReference type="InterPro" id="IPR003352">
    <property type="entry name" value="PTS_EIIC"/>
</dbReference>
<comment type="caution">
    <text evidence="10">The sequence shown here is derived from an EMBL/GenBank/DDBJ whole genome shotgun (WGS) entry which is preliminary data.</text>
</comment>
<reference evidence="10" key="1">
    <citation type="submission" date="2023-03" db="EMBL/GenBank/DDBJ databases">
        <authorList>
            <person name="Shen W."/>
            <person name="Cai J."/>
        </authorList>
    </citation>
    <scope>NUCLEOTIDE SEQUENCE</scope>
    <source>
        <strain evidence="10">B1010-2</strain>
    </source>
</reference>
<evidence type="ECO:0000256" key="5">
    <source>
        <dbReference type="ARBA" id="ARBA00022683"/>
    </source>
</evidence>
<dbReference type="GO" id="GO:0008982">
    <property type="term" value="F:protein-N(PI)-phosphohistidine-sugar phosphotransferase activity"/>
    <property type="evidence" value="ECO:0007669"/>
    <property type="project" value="InterPro"/>
</dbReference>
<keyword evidence="3" id="KW-1003">Cell membrane</keyword>
<dbReference type="Pfam" id="PF02378">
    <property type="entry name" value="PTS_EIIC"/>
    <property type="match status" value="1"/>
</dbReference>
<comment type="subcellular location">
    <subcellularLocation>
        <location evidence="1">Cell membrane</location>
        <topology evidence="1">Multi-pass membrane protein</topology>
    </subcellularLocation>
</comment>
<keyword evidence="6" id="KW-0812">Transmembrane</keyword>
<dbReference type="PANTHER" id="PTHR30009:SF24">
    <property type="entry name" value="PTS SYSTEM, IIBC COMPONENT"/>
    <property type="match status" value="1"/>
</dbReference>
<keyword evidence="4" id="KW-0762">Sugar transport</keyword>
<gene>
    <name evidence="10" type="ORF">P6Z85_16045</name>
</gene>
<dbReference type="AlphaFoldDB" id="A0AAW8RRU2"/>
<evidence type="ECO:0000256" key="1">
    <source>
        <dbReference type="ARBA" id="ARBA00004651"/>
    </source>
</evidence>
<dbReference type="EMBL" id="JARPTX010000257">
    <property type="protein sequence ID" value="MDT2371586.1"/>
    <property type="molecule type" value="Genomic_DNA"/>
</dbReference>
<dbReference type="InterPro" id="IPR050429">
    <property type="entry name" value="PTS_Glucose_EIICBA"/>
</dbReference>
<evidence type="ECO:0000313" key="10">
    <source>
        <dbReference type="EMBL" id="MDT2371586.1"/>
    </source>
</evidence>